<evidence type="ECO:0000313" key="2">
    <source>
        <dbReference type="EMBL" id="SVA37635.1"/>
    </source>
</evidence>
<feature type="transmembrane region" description="Helical" evidence="1">
    <location>
        <begin position="85"/>
        <end position="107"/>
    </location>
</feature>
<dbReference type="PRINTS" id="PR01759">
    <property type="entry name" value="CAPSULEPROTC"/>
</dbReference>
<dbReference type="EMBL" id="UINC01008358">
    <property type="protein sequence ID" value="SVA37635.1"/>
    <property type="molecule type" value="Genomic_DNA"/>
</dbReference>
<accession>A0A381VB83</accession>
<proteinExistence type="predicted"/>
<evidence type="ECO:0000256" key="1">
    <source>
        <dbReference type="SAM" id="Phobius"/>
    </source>
</evidence>
<feature type="transmembrane region" description="Helical" evidence="1">
    <location>
        <begin position="33"/>
        <end position="51"/>
    </location>
</feature>
<gene>
    <name evidence="2" type="ORF">METZ01_LOCUS90489</name>
</gene>
<keyword evidence="1" id="KW-1133">Transmembrane helix</keyword>
<dbReference type="Pfam" id="PF14102">
    <property type="entry name" value="Caps_synth_CapC"/>
    <property type="match status" value="1"/>
</dbReference>
<reference evidence="2" key="1">
    <citation type="submission" date="2018-05" db="EMBL/GenBank/DDBJ databases">
        <authorList>
            <person name="Lanie J.A."/>
            <person name="Ng W.-L."/>
            <person name="Kazmierczak K.M."/>
            <person name="Andrzejewski T.M."/>
            <person name="Davidsen T.M."/>
            <person name="Wayne K.J."/>
            <person name="Tettelin H."/>
            <person name="Glass J.I."/>
            <person name="Rusch D."/>
            <person name="Podicherti R."/>
            <person name="Tsui H.-C.T."/>
            <person name="Winkler M.E."/>
        </authorList>
    </citation>
    <scope>NUCLEOTIDE SEQUENCE</scope>
</reference>
<dbReference type="AlphaFoldDB" id="A0A381VB83"/>
<dbReference type="NCBIfam" id="TIGR04011">
    <property type="entry name" value="poly_gGlu_PgsC"/>
    <property type="match status" value="1"/>
</dbReference>
<keyword evidence="1" id="KW-0812">Transmembrane</keyword>
<name>A0A381VB83_9ZZZZ</name>
<keyword evidence="1" id="KW-0472">Membrane</keyword>
<dbReference type="InterPro" id="IPR008338">
    <property type="entry name" value="Capsule_biosynth_CapC"/>
</dbReference>
<organism evidence="2">
    <name type="scientific">marine metagenome</name>
    <dbReference type="NCBI Taxonomy" id="408172"/>
    <lineage>
        <taxon>unclassified sequences</taxon>
        <taxon>metagenomes</taxon>
        <taxon>ecological metagenomes</taxon>
    </lineage>
</organism>
<feature type="transmembrane region" description="Helical" evidence="1">
    <location>
        <begin position="63"/>
        <end position="79"/>
    </location>
</feature>
<dbReference type="GO" id="GO:0016020">
    <property type="term" value="C:membrane"/>
    <property type="evidence" value="ECO:0007669"/>
    <property type="project" value="InterPro"/>
</dbReference>
<sequence>MVLSLFLTETLGVTAGGIIVPGYIAMNLESPERLVITFGVSIITFLLIKLLSQYIMVYGKRRLVLALLIGFLLGYLSRSENMITAGLGTTEFMVIGNIIPGLIANWMDRQGVLRTISTVLITAGITKLCIMTISMLQILSIN</sequence>
<dbReference type="GO" id="GO:0045227">
    <property type="term" value="P:capsule polysaccharide biosynthetic process"/>
    <property type="evidence" value="ECO:0007669"/>
    <property type="project" value="InterPro"/>
</dbReference>
<feature type="transmembrane region" description="Helical" evidence="1">
    <location>
        <begin position="119"/>
        <end position="139"/>
    </location>
</feature>
<protein>
    <recommendedName>
        <fullName evidence="3">Poly-gamma-glutamate biosynthesis protein PgsC</fullName>
    </recommendedName>
</protein>
<evidence type="ECO:0008006" key="3">
    <source>
        <dbReference type="Google" id="ProtNLM"/>
    </source>
</evidence>